<reference evidence="2 3" key="1">
    <citation type="submission" date="2015-01" db="EMBL/GenBank/DDBJ databases">
        <authorList>
            <person name="Pelicic Vladimir"/>
        </authorList>
    </citation>
    <scope>NUCLEOTIDE SEQUENCE [LARGE SCALE GENOMIC DNA]</scope>
    <source>
        <strain evidence="2 3">2908</strain>
    </source>
</reference>
<dbReference type="EMBL" id="CDMW01000001">
    <property type="protein sequence ID" value="CEL90831.1"/>
    <property type="molecule type" value="Genomic_DNA"/>
</dbReference>
<keyword evidence="1" id="KW-0472">Membrane</keyword>
<evidence type="ECO:0000313" key="2">
    <source>
        <dbReference type="EMBL" id="CEL90831.1"/>
    </source>
</evidence>
<keyword evidence="1" id="KW-1133">Transmembrane helix</keyword>
<feature type="transmembrane region" description="Helical" evidence="1">
    <location>
        <begin position="12"/>
        <end position="32"/>
    </location>
</feature>
<name>A0A0B7GMD7_STRSA</name>
<keyword evidence="1" id="KW-0812">Transmembrane</keyword>
<feature type="transmembrane region" description="Helical" evidence="1">
    <location>
        <begin position="170"/>
        <end position="190"/>
    </location>
</feature>
<dbReference type="RefSeq" id="WP_072074362.1">
    <property type="nucleotide sequence ID" value="NZ_CDMW01000001.1"/>
</dbReference>
<sequence>MLKERRNQGTIALLVITFIFLAVAAVMGFIQYQKVNTKTAYDRNSDPGVDSAVYAEVSYIFPEALIEVEDNTQVWLVAYQDGYVGLQAKKGDKQIAQLLEKEKKGELEKNPVRIVGSYVNANSPKKNQGYISNYGSLVRGLLADNPEVITVMSSSSYISITEFESDNLAFMFYILFLIGLCVFFVVIGIIGRKKNIAAYEEIYAAYPEAKDNLNILLEQASFHDDVLKIAVYKDHLITYYRGFKAIDLKEVVHLYHHILTMQRGFVASNRNSTLVAVRNNQKKYQMPFKNIGKTTDTKLQSTFDYLYNHFPHIRLGV</sequence>
<dbReference type="AlphaFoldDB" id="A0A0B7GMD7"/>
<dbReference type="Proteomes" id="UP000183504">
    <property type="component" value="Unassembled WGS sequence"/>
</dbReference>
<proteinExistence type="predicted"/>
<gene>
    <name evidence="2" type="ORF">SSV_1539</name>
</gene>
<evidence type="ECO:0000256" key="1">
    <source>
        <dbReference type="SAM" id="Phobius"/>
    </source>
</evidence>
<organism evidence="2 3">
    <name type="scientific">Streptococcus sanguinis</name>
    <dbReference type="NCBI Taxonomy" id="1305"/>
    <lineage>
        <taxon>Bacteria</taxon>
        <taxon>Bacillati</taxon>
        <taxon>Bacillota</taxon>
        <taxon>Bacilli</taxon>
        <taxon>Lactobacillales</taxon>
        <taxon>Streptococcaceae</taxon>
        <taxon>Streptococcus</taxon>
    </lineage>
</organism>
<evidence type="ECO:0000313" key="3">
    <source>
        <dbReference type="Proteomes" id="UP000183504"/>
    </source>
</evidence>
<protein>
    <submittedName>
        <fullName evidence="2">Uncharacterized protein</fullName>
    </submittedName>
</protein>
<accession>A0A0B7GMD7</accession>